<evidence type="ECO:0000256" key="1">
    <source>
        <dbReference type="ARBA" id="ARBA00004571"/>
    </source>
</evidence>
<dbReference type="GO" id="GO:0044718">
    <property type="term" value="P:siderophore transmembrane transport"/>
    <property type="evidence" value="ECO:0007669"/>
    <property type="project" value="TreeGrafter"/>
</dbReference>
<keyword evidence="3 8" id="KW-1134">Transmembrane beta strand</keyword>
<dbReference type="Gene3D" id="2.60.40.1120">
    <property type="entry name" value="Carboxypeptidase-like, regulatory domain"/>
    <property type="match status" value="1"/>
</dbReference>
<dbReference type="InterPro" id="IPR000531">
    <property type="entry name" value="Beta-barrel_TonB"/>
</dbReference>
<proteinExistence type="inferred from homology"/>
<evidence type="ECO:0000256" key="8">
    <source>
        <dbReference type="PROSITE-ProRule" id="PRU01360"/>
    </source>
</evidence>
<dbReference type="InterPro" id="IPR013784">
    <property type="entry name" value="Carb-bd-like_fold"/>
</dbReference>
<keyword evidence="7 8" id="KW-0998">Cell outer membrane</keyword>
<dbReference type="Pfam" id="PF00593">
    <property type="entry name" value="TonB_dep_Rec_b-barrel"/>
    <property type="match status" value="1"/>
</dbReference>
<dbReference type="SUPFAM" id="SSF56935">
    <property type="entry name" value="Porins"/>
    <property type="match status" value="1"/>
</dbReference>
<dbReference type="InterPro" id="IPR036942">
    <property type="entry name" value="Beta-barrel_TonB_sf"/>
</dbReference>
<keyword evidence="13" id="KW-0675">Receptor</keyword>
<evidence type="ECO:0000256" key="10">
    <source>
        <dbReference type="SAM" id="SignalP"/>
    </source>
</evidence>
<dbReference type="PANTHER" id="PTHR30069">
    <property type="entry name" value="TONB-DEPENDENT OUTER MEMBRANE RECEPTOR"/>
    <property type="match status" value="1"/>
</dbReference>
<dbReference type="AlphaFoldDB" id="A0A2S7SW18"/>
<dbReference type="PANTHER" id="PTHR30069:SF36">
    <property type="entry name" value="BLL6948 PROTEIN"/>
    <property type="match status" value="1"/>
</dbReference>
<sequence length="768" mass="85987">MKTTTKRYLLSLLFICLSLKAFAHQGSIRGIVTDEGNKKPLEGASLYIKAGNYSAVTDAFGRFFIKGISPGRYTIVISHLGYNNLEDEITIADGETTETFFKLAKAPIQMNAVSINAKKALNLSSISGLDLQQRPVNTTQDLLRLVPGLFTAQHQGGGKAEQIFLRGFDCDHGTDINVSIDNMPVNMVSHAHGQGFADAHFIIPESVQEVDYGKGPYEIDKGNLATSGFVAFKTRNDLDNSFVKVDGGSYGYFRTVAGLQLLSREKDTNSHQDAYVMGEYGFNRSYFDMPQNFNRMNLMGKYTNYISNNKILTLTLSGMHSFWDASGQIPTRAIDEGIVGRYGVLDPESGITSRYNMNLQYFQSINSNSYFKSNIYLTYYQFKLFSDFTYYAIDSIHGDQIKQAEKRAVAGYNSEYGHNYTAWGLKMKTQVGFGLRYDDIMGSELTYTQGKTTVINPVAFGDIHETNIFGYLNQTVNLLPQLVLTVGTRYDHFIQQYDNRMVADTKRYSSTGGKFSPKAGIYYNIKDNARIYYNYGTGFHSNDTRTLATGSQLGGNLTVNNILPQAFSHDLGIIMKPYSKLLLQAAVWHMDLQLEYSYVGDAAVIDTGGRTRRMGIDFSARYEVLKWLYIDFDANYAHGRAIDQPKGNDYIALAPSFTSIGGVTVKVMKNTSASLRYRHISDRPANDDNSRTALGYTVLDAVVNYVRPHYEFGVQIQNLTNTKWNEAQFDTETRLKLPGGMLEPTAKTDVCYTPGTPFFLKLSATYKF</sequence>
<feature type="chain" id="PRO_5015565346" evidence="10">
    <location>
        <begin position="24"/>
        <end position="768"/>
    </location>
</feature>
<evidence type="ECO:0000256" key="6">
    <source>
        <dbReference type="ARBA" id="ARBA00023136"/>
    </source>
</evidence>
<dbReference type="GO" id="GO:0009279">
    <property type="term" value="C:cell outer membrane"/>
    <property type="evidence" value="ECO:0007669"/>
    <property type="project" value="UniProtKB-SubCell"/>
</dbReference>
<dbReference type="Gene3D" id="2.170.130.10">
    <property type="entry name" value="TonB-dependent receptor, plug domain"/>
    <property type="match status" value="1"/>
</dbReference>
<dbReference type="InterPro" id="IPR037066">
    <property type="entry name" value="Plug_dom_sf"/>
</dbReference>
<dbReference type="Proteomes" id="UP000239872">
    <property type="component" value="Unassembled WGS sequence"/>
</dbReference>
<dbReference type="OrthoDB" id="99480at2"/>
<dbReference type="Pfam" id="PF07715">
    <property type="entry name" value="Plug"/>
    <property type="match status" value="1"/>
</dbReference>
<keyword evidence="10" id="KW-0732">Signal</keyword>
<dbReference type="PROSITE" id="PS52016">
    <property type="entry name" value="TONB_DEPENDENT_REC_3"/>
    <property type="match status" value="1"/>
</dbReference>
<dbReference type="GO" id="GO:0015344">
    <property type="term" value="F:siderophore uptake transmembrane transporter activity"/>
    <property type="evidence" value="ECO:0007669"/>
    <property type="project" value="TreeGrafter"/>
</dbReference>
<keyword evidence="6 8" id="KW-0472">Membrane</keyword>
<keyword evidence="14" id="KW-1185">Reference proteome</keyword>
<dbReference type="Gene3D" id="2.40.170.20">
    <property type="entry name" value="TonB-dependent receptor, beta-barrel domain"/>
    <property type="match status" value="1"/>
</dbReference>
<dbReference type="SUPFAM" id="SSF49452">
    <property type="entry name" value="Starch-binding domain-like"/>
    <property type="match status" value="1"/>
</dbReference>
<protein>
    <submittedName>
        <fullName evidence="13">TonB-dependent receptor</fullName>
    </submittedName>
</protein>
<evidence type="ECO:0000256" key="3">
    <source>
        <dbReference type="ARBA" id="ARBA00022452"/>
    </source>
</evidence>
<feature type="domain" description="TonB-dependent receptor-like beta-barrel" evidence="11">
    <location>
        <begin position="344"/>
        <end position="719"/>
    </location>
</feature>
<evidence type="ECO:0000256" key="2">
    <source>
        <dbReference type="ARBA" id="ARBA00022448"/>
    </source>
</evidence>
<dbReference type="InterPro" id="IPR039426">
    <property type="entry name" value="TonB-dep_rcpt-like"/>
</dbReference>
<evidence type="ECO:0000259" key="12">
    <source>
        <dbReference type="Pfam" id="PF07715"/>
    </source>
</evidence>
<gene>
    <name evidence="13" type="ORF">CJD36_014335</name>
</gene>
<dbReference type="InterPro" id="IPR012910">
    <property type="entry name" value="Plug_dom"/>
</dbReference>
<keyword evidence="5 9" id="KW-0798">TonB box</keyword>
<dbReference type="GO" id="GO:0030246">
    <property type="term" value="F:carbohydrate binding"/>
    <property type="evidence" value="ECO:0007669"/>
    <property type="project" value="InterPro"/>
</dbReference>
<feature type="signal peptide" evidence="10">
    <location>
        <begin position="1"/>
        <end position="23"/>
    </location>
</feature>
<dbReference type="EMBL" id="PPSL01000003">
    <property type="protein sequence ID" value="PQJ11142.1"/>
    <property type="molecule type" value="Genomic_DNA"/>
</dbReference>
<comment type="subcellular location">
    <subcellularLocation>
        <location evidence="1 8">Cell outer membrane</location>
        <topology evidence="1 8">Multi-pass membrane protein</topology>
    </subcellularLocation>
</comment>
<comment type="caution">
    <text evidence="13">The sequence shown here is derived from an EMBL/GenBank/DDBJ whole genome shotgun (WGS) entry which is preliminary data.</text>
</comment>
<evidence type="ECO:0000256" key="7">
    <source>
        <dbReference type="ARBA" id="ARBA00023237"/>
    </source>
</evidence>
<evidence type="ECO:0000313" key="14">
    <source>
        <dbReference type="Proteomes" id="UP000239872"/>
    </source>
</evidence>
<evidence type="ECO:0000256" key="5">
    <source>
        <dbReference type="ARBA" id="ARBA00023077"/>
    </source>
</evidence>
<dbReference type="RefSeq" id="WP_105039870.1">
    <property type="nucleotide sequence ID" value="NZ_PPSL01000003.1"/>
</dbReference>
<keyword evidence="4 8" id="KW-0812">Transmembrane</keyword>
<evidence type="ECO:0000259" key="11">
    <source>
        <dbReference type="Pfam" id="PF00593"/>
    </source>
</evidence>
<comment type="similarity">
    <text evidence="8 9">Belongs to the TonB-dependent receptor family.</text>
</comment>
<accession>A0A2S7SW18</accession>
<evidence type="ECO:0000256" key="4">
    <source>
        <dbReference type="ARBA" id="ARBA00022692"/>
    </source>
</evidence>
<name>A0A2S7SW18_9BACT</name>
<feature type="domain" description="TonB-dependent receptor plug" evidence="12">
    <location>
        <begin position="122"/>
        <end position="228"/>
    </location>
</feature>
<evidence type="ECO:0000313" key="13">
    <source>
        <dbReference type="EMBL" id="PQJ11142.1"/>
    </source>
</evidence>
<reference evidence="13 14" key="1">
    <citation type="submission" date="2018-01" db="EMBL/GenBank/DDBJ databases">
        <title>A novel member of the phylum Bacteroidetes isolated from glacier ice.</title>
        <authorList>
            <person name="Liu Q."/>
            <person name="Xin Y.-H."/>
        </authorList>
    </citation>
    <scope>NUCLEOTIDE SEQUENCE [LARGE SCALE GENOMIC DNA]</scope>
    <source>
        <strain evidence="13 14">RB1R16</strain>
    </source>
</reference>
<organism evidence="13 14">
    <name type="scientific">Flavipsychrobacter stenotrophus</name>
    <dbReference type="NCBI Taxonomy" id="2077091"/>
    <lineage>
        <taxon>Bacteria</taxon>
        <taxon>Pseudomonadati</taxon>
        <taxon>Bacteroidota</taxon>
        <taxon>Chitinophagia</taxon>
        <taxon>Chitinophagales</taxon>
        <taxon>Chitinophagaceae</taxon>
        <taxon>Flavipsychrobacter</taxon>
    </lineage>
</organism>
<evidence type="ECO:0000256" key="9">
    <source>
        <dbReference type="RuleBase" id="RU003357"/>
    </source>
</evidence>
<dbReference type="Pfam" id="PF13715">
    <property type="entry name" value="CarbopepD_reg_2"/>
    <property type="match status" value="1"/>
</dbReference>
<keyword evidence="2 8" id="KW-0813">Transport</keyword>